<organism evidence="2 3">
    <name type="scientific">Rhizophagus irregularis</name>
    <dbReference type="NCBI Taxonomy" id="588596"/>
    <lineage>
        <taxon>Eukaryota</taxon>
        <taxon>Fungi</taxon>
        <taxon>Fungi incertae sedis</taxon>
        <taxon>Mucoromycota</taxon>
        <taxon>Glomeromycotina</taxon>
        <taxon>Glomeromycetes</taxon>
        <taxon>Glomerales</taxon>
        <taxon>Glomeraceae</taxon>
        <taxon>Rhizophagus</taxon>
    </lineage>
</organism>
<sequence length="56" mass="6140">MNSEFSDRIKDINGHAEGSKGKGKVIELVNEELNGNKKRVVIAQQGSRGDDSIRLT</sequence>
<dbReference type="EMBL" id="LLXI01000712">
    <property type="protein sequence ID" value="PKY49182.1"/>
    <property type="molecule type" value="Genomic_DNA"/>
</dbReference>
<reference evidence="2 3" key="1">
    <citation type="submission" date="2015-10" db="EMBL/GenBank/DDBJ databases">
        <title>Genome analyses suggest a sexual origin of heterokaryosis in a supposedly ancient asexual fungus.</title>
        <authorList>
            <person name="Ropars J."/>
            <person name="Sedzielewska K."/>
            <person name="Noel J."/>
            <person name="Charron P."/>
            <person name="Farinelli L."/>
            <person name="Marton T."/>
            <person name="Kruger M."/>
            <person name="Pelin A."/>
            <person name="Brachmann A."/>
            <person name="Corradi N."/>
        </authorList>
    </citation>
    <scope>NUCLEOTIDE SEQUENCE [LARGE SCALE GENOMIC DNA]</scope>
    <source>
        <strain evidence="2 3">A4</strain>
    </source>
</reference>
<dbReference type="Proteomes" id="UP000234323">
    <property type="component" value="Unassembled WGS sequence"/>
</dbReference>
<evidence type="ECO:0000313" key="2">
    <source>
        <dbReference type="EMBL" id="PKY49182.1"/>
    </source>
</evidence>
<proteinExistence type="predicted"/>
<keyword evidence="3" id="KW-1185">Reference proteome</keyword>
<evidence type="ECO:0000256" key="1">
    <source>
        <dbReference type="SAM" id="MobiDB-lite"/>
    </source>
</evidence>
<gene>
    <name evidence="2" type="ORF">RhiirA4_465042</name>
</gene>
<comment type="caution">
    <text evidence="2">The sequence shown here is derived from an EMBL/GenBank/DDBJ whole genome shotgun (WGS) entry which is preliminary data.</text>
</comment>
<evidence type="ECO:0000313" key="3">
    <source>
        <dbReference type="Proteomes" id="UP000234323"/>
    </source>
</evidence>
<dbReference type="AlphaFoldDB" id="A0A2I1GR98"/>
<feature type="region of interest" description="Disordered" evidence="1">
    <location>
        <begin position="1"/>
        <end position="23"/>
    </location>
</feature>
<protein>
    <submittedName>
        <fullName evidence="2">Uncharacterized protein</fullName>
    </submittedName>
</protein>
<accession>A0A2I1GR98</accession>
<name>A0A2I1GR98_9GLOM</name>
<feature type="compositionally biased region" description="Basic and acidic residues" evidence="1">
    <location>
        <begin position="1"/>
        <end position="20"/>
    </location>
</feature>